<keyword evidence="5 7" id="KW-0560">Oxidoreductase</keyword>
<comment type="pathway">
    <text evidence="1 7">Amino-acid biosynthesis; L-proline biosynthesis; L-glutamate 5-semialdehyde from L-glutamate: step 2/2.</text>
</comment>
<dbReference type="InterPro" id="IPR016163">
    <property type="entry name" value="Ald_DH_C"/>
</dbReference>
<comment type="catalytic activity">
    <reaction evidence="6 7">
        <text>L-glutamate 5-semialdehyde + phosphate + NADP(+) = L-glutamyl 5-phosphate + NADPH + H(+)</text>
        <dbReference type="Rhea" id="RHEA:19541"/>
        <dbReference type="ChEBI" id="CHEBI:15378"/>
        <dbReference type="ChEBI" id="CHEBI:43474"/>
        <dbReference type="ChEBI" id="CHEBI:57783"/>
        <dbReference type="ChEBI" id="CHEBI:58066"/>
        <dbReference type="ChEBI" id="CHEBI:58274"/>
        <dbReference type="ChEBI" id="CHEBI:58349"/>
        <dbReference type="EC" id="1.2.1.41"/>
    </reaction>
</comment>
<keyword evidence="3 7" id="KW-0641">Proline biosynthesis</keyword>
<keyword evidence="2 7" id="KW-0028">Amino-acid biosynthesis</keyword>
<dbReference type="PIRSF" id="PIRSF000151">
    <property type="entry name" value="GPR"/>
    <property type="match status" value="1"/>
</dbReference>
<evidence type="ECO:0000256" key="3">
    <source>
        <dbReference type="ARBA" id="ARBA00022650"/>
    </source>
</evidence>
<keyword evidence="7" id="KW-0963">Cytoplasm</keyword>
<proteinExistence type="inferred from homology"/>
<dbReference type="Gene3D" id="3.40.309.10">
    <property type="entry name" value="Aldehyde Dehydrogenase, Chain A, domain 2"/>
    <property type="match status" value="1"/>
</dbReference>
<evidence type="ECO:0000313" key="10">
    <source>
        <dbReference type="EMBL" id="PWG65265.1"/>
    </source>
</evidence>
<reference evidence="9 11" key="1">
    <citation type="submission" date="2018-05" db="EMBL/GenBank/DDBJ databases">
        <title>Spiribacter halobius sp. nov., a moderately halophilic bacterium isolated from marine solar saltern.</title>
        <authorList>
            <person name="Zheng W.-S."/>
            <person name="Lu D.-C."/>
            <person name="Du Z.-J."/>
        </authorList>
    </citation>
    <scope>NUCLEOTIDE SEQUENCE [LARGE SCALE GENOMIC DNA]</scope>
    <source>
        <strain evidence="9 11">E85</strain>
    </source>
</reference>
<dbReference type="RefSeq" id="WP_109676126.1">
    <property type="nucleotide sequence ID" value="NZ_CP086615.1"/>
</dbReference>
<dbReference type="InterPro" id="IPR016162">
    <property type="entry name" value="Ald_DH_N"/>
</dbReference>
<comment type="similarity">
    <text evidence="7">Belongs to the gamma-glutamyl phosphate reductase family.</text>
</comment>
<feature type="domain" description="Aldehyde dehydrogenase" evidence="8">
    <location>
        <begin position="319"/>
        <end position="383"/>
    </location>
</feature>
<organism evidence="9 11">
    <name type="scientific">Sediminicurvatus halobius</name>
    <dbReference type="NCBI Taxonomy" id="2182432"/>
    <lineage>
        <taxon>Bacteria</taxon>
        <taxon>Pseudomonadati</taxon>
        <taxon>Pseudomonadota</taxon>
        <taxon>Gammaproteobacteria</taxon>
        <taxon>Chromatiales</taxon>
        <taxon>Ectothiorhodospiraceae</taxon>
        <taxon>Sediminicurvatus</taxon>
    </lineage>
</organism>
<name>A0A2U2N530_9GAMM</name>
<dbReference type="NCBIfam" id="NF001221">
    <property type="entry name" value="PRK00197.1"/>
    <property type="match status" value="1"/>
</dbReference>
<feature type="domain" description="Aldehyde dehydrogenase" evidence="8">
    <location>
        <begin position="16"/>
        <end position="296"/>
    </location>
</feature>
<evidence type="ECO:0000256" key="4">
    <source>
        <dbReference type="ARBA" id="ARBA00022857"/>
    </source>
</evidence>
<evidence type="ECO:0000313" key="9">
    <source>
        <dbReference type="EMBL" id="PWG64104.1"/>
    </source>
</evidence>
<dbReference type="PROSITE" id="PS01223">
    <property type="entry name" value="PROA"/>
    <property type="match status" value="1"/>
</dbReference>
<comment type="caution">
    <text evidence="9">The sequence shown here is derived from an EMBL/GenBank/DDBJ whole genome shotgun (WGS) entry which is preliminary data.</text>
</comment>
<comment type="function">
    <text evidence="7">Catalyzes the NADPH-dependent reduction of L-glutamate 5-phosphate into L-glutamate 5-semialdehyde and phosphate. The product spontaneously undergoes cyclization to form 1-pyrroline-5-carboxylate.</text>
</comment>
<dbReference type="PANTHER" id="PTHR11063:SF8">
    <property type="entry name" value="DELTA-1-PYRROLINE-5-CARBOXYLATE SYNTHASE"/>
    <property type="match status" value="1"/>
</dbReference>
<dbReference type="Gene3D" id="3.40.605.10">
    <property type="entry name" value="Aldehyde Dehydrogenase, Chain A, domain 1"/>
    <property type="match status" value="1"/>
</dbReference>
<dbReference type="CDD" id="cd07079">
    <property type="entry name" value="ALDH_F18-19_ProA-GPR"/>
    <property type="match status" value="1"/>
</dbReference>
<evidence type="ECO:0000256" key="5">
    <source>
        <dbReference type="ARBA" id="ARBA00023002"/>
    </source>
</evidence>
<dbReference type="GO" id="GO:0004350">
    <property type="term" value="F:glutamate-5-semialdehyde dehydrogenase activity"/>
    <property type="evidence" value="ECO:0007669"/>
    <property type="project" value="UniProtKB-UniRule"/>
</dbReference>
<dbReference type="GO" id="GO:0055129">
    <property type="term" value="P:L-proline biosynthetic process"/>
    <property type="evidence" value="ECO:0007669"/>
    <property type="project" value="UniProtKB-UniRule"/>
</dbReference>
<dbReference type="InterPro" id="IPR000965">
    <property type="entry name" value="GPR_dom"/>
</dbReference>
<sequence length="427" mass="45072">MSAQAETLISDIPAYVRRVGEQARAASRALARAEGRARDDGLRAIAAVIRREAAALRAANAEDLAAGRKRGLDTALLDRLELTDARIEAMALGLEQIAELPDPVGAISGLQARPSGIRVGRMRVPLGVVAIIYESRPNVTADAAGLCLKSGNACVLRGGSEAIRSNRAIAACIAEGLAAAGLPAAAVQIIETTDRAAVGALITLDEHVDVLVPRGGKGLIERIMREATVPMIKHLDGVCHVYVDAGADAAMAERIAINAKTQRYGTCNTMETLLIHRDAAAGLLPGLAERFRELGVELRGCEESRALVPAMAAATPEDWDAEYLAPVLAVRVVPDLDAAMAHIARHGSGHTEAIVTESWSRAQRFLREVDSSSVMVNASTRFADGFEYGLGAEIGISTDKLHARGPVGLEGLTSEKYVVLGEGHVRE</sequence>
<dbReference type="InterPro" id="IPR020593">
    <property type="entry name" value="G-glutamylP_reductase_CS"/>
</dbReference>
<dbReference type="EMBL" id="QFFI01000003">
    <property type="protein sequence ID" value="PWG65265.1"/>
    <property type="molecule type" value="Genomic_DNA"/>
</dbReference>
<dbReference type="FunFam" id="3.40.309.10:FF:000006">
    <property type="entry name" value="Gamma-glutamyl phosphate reductase"/>
    <property type="match status" value="1"/>
</dbReference>
<evidence type="ECO:0000313" key="11">
    <source>
        <dbReference type="Proteomes" id="UP000245474"/>
    </source>
</evidence>
<evidence type="ECO:0000256" key="1">
    <source>
        <dbReference type="ARBA" id="ARBA00004985"/>
    </source>
</evidence>
<dbReference type="GO" id="GO:0005737">
    <property type="term" value="C:cytoplasm"/>
    <property type="evidence" value="ECO:0007669"/>
    <property type="project" value="UniProtKB-SubCell"/>
</dbReference>
<evidence type="ECO:0000259" key="8">
    <source>
        <dbReference type="Pfam" id="PF00171"/>
    </source>
</evidence>
<dbReference type="PANTHER" id="PTHR11063">
    <property type="entry name" value="GLUTAMATE SEMIALDEHYDE DEHYDROGENASE"/>
    <property type="match status" value="1"/>
</dbReference>
<dbReference type="Pfam" id="PF00171">
    <property type="entry name" value="Aldedh"/>
    <property type="match status" value="2"/>
</dbReference>
<dbReference type="AlphaFoldDB" id="A0A2U2N530"/>
<keyword evidence="4 7" id="KW-0521">NADP</keyword>
<dbReference type="GO" id="GO:0050661">
    <property type="term" value="F:NADP binding"/>
    <property type="evidence" value="ECO:0007669"/>
    <property type="project" value="InterPro"/>
</dbReference>
<comment type="subcellular location">
    <subcellularLocation>
        <location evidence="7">Cytoplasm</location>
    </subcellularLocation>
</comment>
<dbReference type="InterPro" id="IPR012134">
    <property type="entry name" value="Glu-5-SA_DH"/>
</dbReference>
<dbReference type="Proteomes" id="UP000245474">
    <property type="component" value="Unassembled WGS sequence"/>
</dbReference>
<accession>A0A2U2N530</accession>
<dbReference type="SUPFAM" id="SSF53720">
    <property type="entry name" value="ALDH-like"/>
    <property type="match status" value="1"/>
</dbReference>
<dbReference type="InterPro" id="IPR016161">
    <property type="entry name" value="Ald_DH/histidinol_DH"/>
</dbReference>
<dbReference type="InterPro" id="IPR015590">
    <property type="entry name" value="Aldehyde_DH_dom"/>
</dbReference>
<gene>
    <name evidence="7" type="primary">proA</name>
    <name evidence="10" type="ORF">DEM34_03055</name>
    <name evidence="9" type="ORF">DEM34_06270</name>
</gene>
<dbReference type="UniPathway" id="UPA00098">
    <property type="reaction ID" value="UER00360"/>
</dbReference>
<dbReference type="HAMAP" id="MF_00412">
    <property type="entry name" value="ProA"/>
    <property type="match status" value="1"/>
</dbReference>
<dbReference type="EMBL" id="QFFI01000007">
    <property type="protein sequence ID" value="PWG64104.1"/>
    <property type="molecule type" value="Genomic_DNA"/>
</dbReference>
<evidence type="ECO:0000256" key="2">
    <source>
        <dbReference type="ARBA" id="ARBA00022605"/>
    </source>
</evidence>
<dbReference type="EC" id="1.2.1.41" evidence="7"/>
<evidence type="ECO:0000256" key="6">
    <source>
        <dbReference type="ARBA" id="ARBA00049024"/>
    </source>
</evidence>
<dbReference type="OrthoDB" id="9809970at2"/>
<evidence type="ECO:0000256" key="7">
    <source>
        <dbReference type="HAMAP-Rule" id="MF_00412"/>
    </source>
</evidence>
<dbReference type="NCBIfam" id="TIGR00407">
    <property type="entry name" value="proA"/>
    <property type="match status" value="1"/>
</dbReference>
<protein>
    <recommendedName>
        <fullName evidence="7">Gamma-glutamyl phosphate reductase</fullName>
        <shortName evidence="7">GPR</shortName>
        <ecNumber evidence="7">1.2.1.41</ecNumber>
    </recommendedName>
    <alternativeName>
        <fullName evidence="7">Glutamate-5-semialdehyde dehydrogenase</fullName>
    </alternativeName>
    <alternativeName>
        <fullName evidence="7">Glutamyl-gamma-semialdehyde dehydrogenase</fullName>
        <shortName evidence="7">GSA dehydrogenase</shortName>
    </alternativeName>
</protein>
<keyword evidence="11" id="KW-1185">Reference proteome</keyword>